<keyword evidence="4" id="KW-1185">Reference proteome</keyword>
<accession>A0A7W6PYD5</accession>
<proteinExistence type="predicted"/>
<dbReference type="Pfam" id="PF18860">
    <property type="entry name" value="AbiJ_NTD3"/>
    <property type="match status" value="1"/>
</dbReference>
<dbReference type="Proteomes" id="UP000590524">
    <property type="component" value="Unassembled WGS sequence"/>
</dbReference>
<evidence type="ECO:0008006" key="5">
    <source>
        <dbReference type="Google" id="ProtNLM"/>
    </source>
</evidence>
<protein>
    <recommendedName>
        <fullName evidence="5">Abortive infection protein-like C-terminal domain-containing protein</fullName>
    </recommendedName>
</protein>
<evidence type="ECO:0000259" key="1">
    <source>
        <dbReference type="Pfam" id="PF14355"/>
    </source>
</evidence>
<dbReference type="InterPro" id="IPR026001">
    <property type="entry name" value="Abi-like_C"/>
</dbReference>
<dbReference type="EMBL" id="JACIEU010000017">
    <property type="protein sequence ID" value="MBB4150162.1"/>
    <property type="molecule type" value="Genomic_DNA"/>
</dbReference>
<name>A0A7W6PYD5_9SPHN</name>
<feature type="domain" description="Abortive infection protein-like C-terminal" evidence="1">
    <location>
        <begin position="321"/>
        <end position="402"/>
    </location>
</feature>
<evidence type="ECO:0000259" key="2">
    <source>
        <dbReference type="Pfam" id="PF18860"/>
    </source>
</evidence>
<dbReference type="Pfam" id="PF14355">
    <property type="entry name" value="Abi_C"/>
    <property type="match status" value="1"/>
</dbReference>
<evidence type="ECO:0000313" key="4">
    <source>
        <dbReference type="Proteomes" id="UP000590524"/>
    </source>
</evidence>
<reference evidence="3 4" key="1">
    <citation type="submission" date="2020-08" db="EMBL/GenBank/DDBJ databases">
        <title>Genomic Encyclopedia of Type Strains, Phase IV (KMG-IV): sequencing the most valuable type-strain genomes for metagenomic binning, comparative biology and taxonomic classification.</title>
        <authorList>
            <person name="Goeker M."/>
        </authorList>
    </citation>
    <scope>NUCLEOTIDE SEQUENCE [LARGE SCALE GENOMIC DNA]</scope>
    <source>
        <strain evidence="3 4">DSM 19371</strain>
    </source>
</reference>
<dbReference type="RefSeq" id="WP_015460440.1">
    <property type="nucleotide sequence ID" value="NZ_JACIEU010000017.1"/>
</dbReference>
<feature type="domain" description="AbiJ-NTD3" evidence="2">
    <location>
        <begin position="113"/>
        <end position="278"/>
    </location>
</feature>
<evidence type="ECO:0000313" key="3">
    <source>
        <dbReference type="EMBL" id="MBB4150162.1"/>
    </source>
</evidence>
<dbReference type="AlphaFoldDB" id="A0A7W6PYD5"/>
<sequence>MDGQDDEAHLAAVEAMLAAEGMAEAAELLREADCEVTETGWDNWNGGTPIYTVYLSIDPAHYGRLGTKRATLEEQITARVKAVYERDGNVWFSASIRPRIQPRTDWRSAPANLSRRARRNIIDGLKVDNIAWMGSLDDVEFLQRLWDLETLPSHDSRYKDAAGDIWQHRWNNHDWEDDWIFEDKRFDLIDGPADRFLAFLAEMVHPVVRPDRNQALDMVRNFNDQLRPEGWMLVEVEKIAGRPRFVAQAIGELGSRSVMRARTVADALDAAWMHREIERLENAVDRDPALAIGTAKELVESCCKSVLTKRGISYSTGADLPALTKLVAKELGLVPDNITDAARGAETIRLILRNLSALTQYLAELRGLYGSGHGRDGQHRGLQPRHARLAVGTAVSFIDFVTETFRERQFKEEVECSAVAPSNQLQSKRAGCRGV</sequence>
<dbReference type="InterPro" id="IPR041427">
    <property type="entry name" value="AbiJ-NTD3"/>
</dbReference>
<organism evidence="3 4">
    <name type="scientific">Sphingobium scionense</name>
    <dbReference type="NCBI Taxonomy" id="1404341"/>
    <lineage>
        <taxon>Bacteria</taxon>
        <taxon>Pseudomonadati</taxon>
        <taxon>Pseudomonadota</taxon>
        <taxon>Alphaproteobacteria</taxon>
        <taxon>Sphingomonadales</taxon>
        <taxon>Sphingomonadaceae</taxon>
        <taxon>Sphingobium</taxon>
    </lineage>
</organism>
<gene>
    <name evidence="3" type="ORF">GGQ90_003963</name>
</gene>
<comment type="caution">
    <text evidence="3">The sequence shown here is derived from an EMBL/GenBank/DDBJ whole genome shotgun (WGS) entry which is preliminary data.</text>
</comment>